<dbReference type="InParanoid" id="A0A024GMI7"/>
<dbReference type="Proteomes" id="UP000053237">
    <property type="component" value="Unassembled WGS sequence"/>
</dbReference>
<feature type="transmembrane region" description="Helical" evidence="1">
    <location>
        <begin position="133"/>
        <end position="154"/>
    </location>
</feature>
<comment type="caution">
    <text evidence="2">The sequence shown here is derived from an EMBL/GenBank/DDBJ whole genome shotgun (WGS) entry which is preliminary data.</text>
</comment>
<dbReference type="AlphaFoldDB" id="A0A024GMI7"/>
<dbReference type="EMBL" id="CAIX01000197">
    <property type="protein sequence ID" value="CCI47978.1"/>
    <property type="molecule type" value="Genomic_DNA"/>
</dbReference>
<evidence type="ECO:0000313" key="2">
    <source>
        <dbReference type="EMBL" id="CCI47978.1"/>
    </source>
</evidence>
<evidence type="ECO:0000313" key="3">
    <source>
        <dbReference type="Proteomes" id="UP000053237"/>
    </source>
</evidence>
<reference evidence="2 3" key="1">
    <citation type="submission" date="2012-05" db="EMBL/GenBank/DDBJ databases">
        <title>Recombination and specialization in a pathogen metapopulation.</title>
        <authorList>
            <person name="Gardiner A."/>
            <person name="Kemen E."/>
            <person name="Schultz-Larsen T."/>
            <person name="MacLean D."/>
            <person name="Van Oosterhout C."/>
            <person name="Jones J.D.G."/>
        </authorList>
    </citation>
    <scope>NUCLEOTIDE SEQUENCE [LARGE SCALE GENOMIC DNA]</scope>
    <source>
        <strain evidence="2 3">Ac Nc2</strain>
    </source>
</reference>
<gene>
    <name evidence="2" type="ORF">BN9_090210</name>
</gene>
<protein>
    <submittedName>
        <fullName evidence="2">Uncharacterized protein</fullName>
    </submittedName>
</protein>
<keyword evidence="1" id="KW-0472">Membrane</keyword>
<keyword evidence="3" id="KW-1185">Reference proteome</keyword>
<evidence type="ECO:0000256" key="1">
    <source>
        <dbReference type="SAM" id="Phobius"/>
    </source>
</evidence>
<proteinExistence type="predicted"/>
<organism evidence="2 3">
    <name type="scientific">Albugo candida</name>
    <dbReference type="NCBI Taxonomy" id="65357"/>
    <lineage>
        <taxon>Eukaryota</taxon>
        <taxon>Sar</taxon>
        <taxon>Stramenopiles</taxon>
        <taxon>Oomycota</taxon>
        <taxon>Peronosporomycetes</taxon>
        <taxon>Albuginales</taxon>
        <taxon>Albuginaceae</taxon>
        <taxon>Albugo</taxon>
    </lineage>
</organism>
<keyword evidence="1" id="KW-0812">Transmembrane</keyword>
<feature type="transmembrane region" description="Helical" evidence="1">
    <location>
        <begin position="61"/>
        <end position="81"/>
    </location>
</feature>
<keyword evidence="1" id="KW-1133">Transmembrane helix</keyword>
<feature type="transmembrane region" description="Helical" evidence="1">
    <location>
        <begin position="20"/>
        <end position="40"/>
    </location>
</feature>
<name>A0A024GMI7_9STRA</name>
<sequence>MEMLVIFNPLHTIGFDDTDLITVFIEILIFHCLAGIPLYLNISFFNFKSQCSLTFTSYSQAAMVSSNILYGAMIIFLFYTATDQTNTGFVLHAISLRNCGATSSPCTKAFQPSPNCEQLTRCKRLANMGDKVVFLWCLINVDIRPILLFVSYQVPRCSRRFSSS</sequence>
<accession>A0A024GMI7</accession>